<dbReference type="Proteomes" id="UP001276659">
    <property type="component" value="Unassembled WGS sequence"/>
</dbReference>
<accession>A0AAD9Z2X3</accession>
<organism evidence="1 2">
    <name type="scientific">Lepraria neglecta</name>
    <dbReference type="NCBI Taxonomy" id="209136"/>
    <lineage>
        <taxon>Eukaryota</taxon>
        <taxon>Fungi</taxon>
        <taxon>Dikarya</taxon>
        <taxon>Ascomycota</taxon>
        <taxon>Pezizomycotina</taxon>
        <taxon>Lecanoromycetes</taxon>
        <taxon>OSLEUM clade</taxon>
        <taxon>Lecanoromycetidae</taxon>
        <taxon>Lecanorales</taxon>
        <taxon>Lecanorineae</taxon>
        <taxon>Stereocaulaceae</taxon>
        <taxon>Lepraria</taxon>
    </lineage>
</organism>
<proteinExistence type="predicted"/>
<dbReference type="AlphaFoldDB" id="A0AAD9Z2X3"/>
<name>A0AAD9Z2X3_9LECA</name>
<protein>
    <submittedName>
        <fullName evidence="1">Uncharacterized protein</fullName>
    </submittedName>
</protein>
<evidence type="ECO:0000313" key="1">
    <source>
        <dbReference type="EMBL" id="KAK3170555.1"/>
    </source>
</evidence>
<comment type="caution">
    <text evidence="1">The sequence shown here is derived from an EMBL/GenBank/DDBJ whole genome shotgun (WGS) entry which is preliminary data.</text>
</comment>
<reference evidence="1" key="1">
    <citation type="submission" date="2022-11" db="EMBL/GenBank/DDBJ databases">
        <title>Chromosomal genome sequence assembly and mating type (MAT) locus characterization of the leprose asexual lichenized fungus Lepraria neglecta (Nyl.) Erichsen.</title>
        <authorList>
            <person name="Allen J.L."/>
            <person name="Pfeffer B."/>
        </authorList>
    </citation>
    <scope>NUCLEOTIDE SEQUENCE</scope>
    <source>
        <strain evidence="1">Allen 5258</strain>
    </source>
</reference>
<dbReference type="EMBL" id="JASNWA010000008">
    <property type="protein sequence ID" value="KAK3170555.1"/>
    <property type="molecule type" value="Genomic_DNA"/>
</dbReference>
<keyword evidence="2" id="KW-1185">Reference proteome</keyword>
<sequence length="483" mass="52858">MALTLTPSPRRRAIGVQILQKLSPYTDIYTNSPSRGLRESITPVSVPTVPTEPEQRWIRTDAPCARHINDKAPFSLWDNDSYDFGKLTKQEGEWIADAYKATKISFEWPILIITTDQPPRPITLTVGGVPTRFLPPASTPLASLAGTAPYSNPRMPDPCPAITWPNHLNPTRHQMNELIKTLQAFASIKKVYFFSYHITVELDVEDGVTYKPKSLPGKVGGKLTTYHHSNEAFFNTMNSHGRERVIDPANYQTAGTSATLPNDDTDYLANSNLITPGVKVSSGQLMNAGPLANTSMSTTAGVFLRKGSQIRLTVAHHGFLGSTNVHHPNPTSQVIGQIVETYPELDIAMVQMTPANQGRASNSQYFQAEVPRRLVGGSELRKWDWYELDSMSTGLLALFCDGITLAHPVRPAGHPKIKVSEWKPEAVLQVFGASNVTMRDGLCGAPIVSIGGGEVVGFFHLGNGMMAQSATLDDLVAEGWELK</sequence>
<gene>
    <name evidence="1" type="ORF">OEA41_002636</name>
</gene>
<evidence type="ECO:0000313" key="2">
    <source>
        <dbReference type="Proteomes" id="UP001276659"/>
    </source>
</evidence>